<evidence type="ECO:0000256" key="4">
    <source>
        <dbReference type="ARBA" id="ARBA00022692"/>
    </source>
</evidence>
<dbReference type="CDD" id="cd07185">
    <property type="entry name" value="OmpA_C-like"/>
    <property type="match status" value="1"/>
</dbReference>
<name>A0A1M5K1J3_9GAMM</name>
<evidence type="ECO:0000256" key="1">
    <source>
        <dbReference type="ARBA" id="ARBA00004571"/>
    </source>
</evidence>
<dbReference type="RefSeq" id="WP_072893006.1">
    <property type="nucleotide sequence ID" value="NZ_FQWZ01000001.1"/>
</dbReference>
<dbReference type="AlphaFoldDB" id="A0A1M5K1J3"/>
<feature type="region of interest" description="Disordered" evidence="11">
    <location>
        <begin position="506"/>
        <end position="531"/>
    </location>
</feature>
<dbReference type="InterPro" id="IPR028974">
    <property type="entry name" value="TSP_type-3_rpt"/>
</dbReference>
<dbReference type="GO" id="GO:0046930">
    <property type="term" value="C:pore complex"/>
    <property type="evidence" value="ECO:0007669"/>
    <property type="project" value="UniProtKB-KW"/>
</dbReference>
<dbReference type="EMBL" id="FQWZ01000001">
    <property type="protein sequence ID" value="SHG46634.1"/>
    <property type="molecule type" value="Genomic_DNA"/>
</dbReference>
<dbReference type="Proteomes" id="UP000199758">
    <property type="component" value="Unassembled WGS sequence"/>
</dbReference>
<dbReference type="PRINTS" id="PR01021">
    <property type="entry name" value="OMPADOMAIN"/>
</dbReference>
<dbReference type="GO" id="GO:0009279">
    <property type="term" value="C:cell outer membrane"/>
    <property type="evidence" value="ECO:0007669"/>
    <property type="project" value="UniProtKB-SubCell"/>
</dbReference>
<keyword evidence="7" id="KW-0626">Porin</keyword>
<protein>
    <submittedName>
        <fullName evidence="14">Thrombospondin type 3 repeat-containing protein</fullName>
    </submittedName>
</protein>
<dbReference type="Pfam" id="PF02412">
    <property type="entry name" value="TSP_3"/>
    <property type="match status" value="7"/>
</dbReference>
<dbReference type="GO" id="GO:0005509">
    <property type="term" value="F:calcium ion binding"/>
    <property type="evidence" value="ECO:0007669"/>
    <property type="project" value="InterPro"/>
</dbReference>
<dbReference type="OrthoDB" id="9805832at2"/>
<dbReference type="InterPro" id="IPR036737">
    <property type="entry name" value="OmpA-like_sf"/>
</dbReference>
<evidence type="ECO:0000256" key="8">
    <source>
        <dbReference type="ARBA" id="ARBA00023136"/>
    </source>
</evidence>
<organism evidence="14 15">
    <name type="scientific">Hydrocarboniphaga daqingensis</name>
    <dbReference type="NCBI Taxonomy" id="490188"/>
    <lineage>
        <taxon>Bacteria</taxon>
        <taxon>Pseudomonadati</taxon>
        <taxon>Pseudomonadota</taxon>
        <taxon>Gammaproteobacteria</taxon>
        <taxon>Nevskiales</taxon>
        <taxon>Nevskiaceae</taxon>
        <taxon>Hydrocarboniphaga</taxon>
    </lineage>
</organism>
<evidence type="ECO:0000313" key="15">
    <source>
        <dbReference type="Proteomes" id="UP000199758"/>
    </source>
</evidence>
<dbReference type="SUPFAM" id="SSF56925">
    <property type="entry name" value="OMPA-like"/>
    <property type="match status" value="1"/>
</dbReference>
<keyword evidence="3" id="KW-1134">Transmembrane beta strand</keyword>
<dbReference type="InterPro" id="IPR050330">
    <property type="entry name" value="Bact_OuterMem_StrucFunc"/>
</dbReference>
<proteinExistence type="predicted"/>
<dbReference type="InterPro" id="IPR006664">
    <property type="entry name" value="OMP_bac"/>
</dbReference>
<dbReference type="InterPro" id="IPR027385">
    <property type="entry name" value="Beta-barrel_OMP"/>
</dbReference>
<dbReference type="Gene3D" id="4.10.1080.10">
    <property type="entry name" value="TSP type-3 repeat"/>
    <property type="match status" value="2"/>
</dbReference>
<dbReference type="PROSITE" id="PS51123">
    <property type="entry name" value="OMPA_2"/>
    <property type="match status" value="1"/>
</dbReference>
<keyword evidence="2" id="KW-0813">Transport</keyword>
<evidence type="ECO:0000256" key="11">
    <source>
        <dbReference type="SAM" id="MobiDB-lite"/>
    </source>
</evidence>
<evidence type="ECO:0000256" key="6">
    <source>
        <dbReference type="ARBA" id="ARBA00023065"/>
    </source>
</evidence>
<feature type="chain" id="PRO_5012477357" evidence="12">
    <location>
        <begin position="21"/>
        <end position="531"/>
    </location>
</feature>
<evidence type="ECO:0000256" key="10">
    <source>
        <dbReference type="PROSITE-ProRule" id="PRU00473"/>
    </source>
</evidence>
<dbReference type="InterPro" id="IPR003367">
    <property type="entry name" value="Thrombospondin_3-like_rpt"/>
</dbReference>
<dbReference type="GO" id="GO:0006811">
    <property type="term" value="P:monoatomic ion transport"/>
    <property type="evidence" value="ECO:0007669"/>
    <property type="project" value="UniProtKB-KW"/>
</dbReference>
<reference evidence="14 15" key="1">
    <citation type="submission" date="2016-11" db="EMBL/GenBank/DDBJ databases">
        <authorList>
            <person name="Jaros S."/>
            <person name="Januszkiewicz K."/>
            <person name="Wedrychowicz H."/>
        </authorList>
    </citation>
    <scope>NUCLEOTIDE SEQUENCE [LARGE SCALE GENOMIC DNA]</scope>
    <source>
        <strain evidence="14 15">CGMCC 1.7049</strain>
    </source>
</reference>
<evidence type="ECO:0000256" key="2">
    <source>
        <dbReference type="ARBA" id="ARBA00022448"/>
    </source>
</evidence>
<dbReference type="PANTHER" id="PTHR30329:SF21">
    <property type="entry name" value="LIPOPROTEIN YIAD-RELATED"/>
    <property type="match status" value="1"/>
</dbReference>
<evidence type="ECO:0000259" key="13">
    <source>
        <dbReference type="PROSITE" id="PS51123"/>
    </source>
</evidence>
<dbReference type="GO" id="GO:0015288">
    <property type="term" value="F:porin activity"/>
    <property type="evidence" value="ECO:0007669"/>
    <property type="project" value="UniProtKB-KW"/>
</dbReference>
<evidence type="ECO:0000256" key="5">
    <source>
        <dbReference type="ARBA" id="ARBA00022729"/>
    </source>
</evidence>
<dbReference type="Gene3D" id="3.30.1330.60">
    <property type="entry name" value="OmpA-like domain"/>
    <property type="match status" value="1"/>
</dbReference>
<feature type="compositionally biased region" description="Basic and acidic residues" evidence="11">
    <location>
        <begin position="515"/>
        <end position="531"/>
    </location>
</feature>
<gene>
    <name evidence="14" type="ORF">SAMN04488068_0317</name>
</gene>
<evidence type="ECO:0000256" key="12">
    <source>
        <dbReference type="SAM" id="SignalP"/>
    </source>
</evidence>
<keyword evidence="9" id="KW-0998">Cell outer membrane</keyword>
<dbReference type="Pfam" id="PF00691">
    <property type="entry name" value="OmpA"/>
    <property type="match status" value="1"/>
</dbReference>
<sequence>MLKKFGVAAVALLWACGAGAQDVATDETDTRWYLSPSVGAVFADNDFGPAASLTVGRSLYEYLGFEFEGAYSKLNVGDLPSDLDYERATFGFNVLGYLLPQDSSVRPYGIAGVNVHSIDFLNESFVGGGMNFGGGFLFNLANHWDLKLQARYNLDFINNKDNVPDDTFYVWDVGLGVRYKFGAFPADDDGDGVPNGQDKCPDTPRGVTVYSDGCPVDLDGDGVPDYLDKCPNTPKGTIVGPNGCPADSDGDGVPDNLDKCPGTPAGAIVDASGCPADSDGDGVPDYLDKCPGTPAGVKVDTSGCPLDSDGDGVPDYLDQCPKSAPGQAVNAVGCPIADSDGDGIPDNIDKCPNTPVGQKVGPDGCPLDSDGDGIPDDQDQCPNTPPGLKVLPDGCAPSGDCRRPRPGEAVDARGCALDRRFVLRGVKFEFDSDRLLPESKVILKEVAETLSAYPNIKVDVEGHTDNIGTDAYNLGLSERRSITVQKFLESNGVVAKRLRPVGYGESVPIDTNDTEAGRENNRRVEFKVTEG</sequence>
<dbReference type="SUPFAM" id="SSF103088">
    <property type="entry name" value="OmpA-like"/>
    <property type="match status" value="1"/>
</dbReference>
<evidence type="ECO:0000313" key="14">
    <source>
        <dbReference type="EMBL" id="SHG46634.1"/>
    </source>
</evidence>
<dbReference type="PANTHER" id="PTHR30329">
    <property type="entry name" value="STATOR ELEMENT OF FLAGELLAR MOTOR COMPLEX"/>
    <property type="match status" value="1"/>
</dbReference>
<evidence type="ECO:0000256" key="9">
    <source>
        <dbReference type="ARBA" id="ARBA00023237"/>
    </source>
</evidence>
<dbReference type="STRING" id="490188.SAMN04488068_0317"/>
<dbReference type="Pfam" id="PF13505">
    <property type="entry name" value="OMP_b-brl"/>
    <property type="match status" value="1"/>
</dbReference>
<accession>A0A1M5K1J3</accession>
<keyword evidence="8 10" id="KW-0472">Membrane</keyword>
<keyword evidence="5 12" id="KW-0732">Signal</keyword>
<dbReference type="InterPro" id="IPR006665">
    <property type="entry name" value="OmpA-like"/>
</dbReference>
<evidence type="ECO:0000256" key="7">
    <source>
        <dbReference type="ARBA" id="ARBA00023114"/>
    </source>
</evidence>
<evidence type="ECO:0000256" key="3">
    <source>
        <dbReference type="ARBA" id="ARBA00022452"/>
    </source>
</evidence>
<dbReference type="GO" id="GO:0007155">
    <property type="term" value="P:cell adhesion"/>
    <property type="evidence" value="ECO:0007669"/>
    <property type="project" value="InterPro"/>
</dbReference>
<feature type="domain" description="OmpA-like" evidence="13">
    <location>
        <begin position="415"/>
        <end position="531"/>
    </location>
</feature>
<keyword evidence="6" id="KW-0406">Ion transport</keyword>
<dbReference type="SUPFAM" id="SSF103647">
    <property type="entry name" value="TSP type-3 repeat"/>
    <property type="match status" value="3"/>
</dbReference>
<comment type="subcellular location">
    <subcellularLocation>
        <location evidence="1">Cell outer membrane</location>
        <topology evidence="1">Multi-pass membrane protein</topology>
    </subcellularLocation>
</comment>
<dbReference type="InterPro" id="IPR011250">
    <property type="entry name" value="OMP/PagP_B-barrel"/>
</dbReference>
<feature type="signal peptide" evidence="12">
    <location>
        <begin position="1"/>
        <end position="20"/>
    </location>
</feature>
<keyword evidence="15" id="KW-1185">Reference proteome</keyword>
<keyword evidence="4" id="KW-0812">Transmembrane</keyword>